<dbReference type="Gene3D" id="1.10.10.10">
    <property type="entry name" value="Winged helix-like DNA-binding domain superfamily/Winged helix DNA-binding domain"/>
    <property type="match status" value="1"/>
</dbReference>
<reference evidence="3 4" key="1">
    <citation type="submission" date="2018-06" db="EMBL/GenBank/DDBJ databases">
        <title>Actinomadura craniellae sp. nov. isolated from marine sponge Craniella sp.</title>
        <authorList>
            <person name="Li L."/>
            <person name="Xu Q.H."/>
            <person name="Lin H.W."/>
            <person name="Lu Y.H."/>
        </authorList>
    </citation>
    <scope>NUCLEOTIDE SEQUENCE [LARGE SCALE GENOMIC DNA]</scope>
    <source>
        <strain evidence="3 4">LHW63021</strain>
    </source>
</reference>
<dbReference type="InterPro" id="IPR036390">
    <property type="entry name" value="WH_DNA-bd_sf"/>
</dbReference>
<dbReference type="SUPFAM" id="SSF46785">
    <property type="entry name" value="Winged helix' DNA-binding domain"/>
    <property type="match status" value="1"/>
</dbReference>
<keyword evidence="4" id="KW-1185">Reference proteome</keyword>
<dbReference type="InterPro" id="IPR005149">
    <property type="entry name" value="Tscrpt_reg_PadR_N"/>
</dbReference>
<evidence type="ECO:0000313" key="3">
    <source>
        <dbReference type="EMBL" id="RAY11757.1"/>
    </source>
</evidence>
<feature type="compositionally biased region" description="Gly residues" evidence="1">
    <location>
        <begin position="28"/>
        <end position="44"/>
    </location>
</feature>
<name>A0A365GY51_9ACTN</name>
<accession>A0A365GY51</accession>
<feature type="compositionally biased region" description="Low complexity" evidence="1">
    <location>
        <begin position="1"/>
        <end position="18"/>
    </location>
</feature>
<feature type="region of interest" description="Disordered" evidence="1">
    <location>
        <begin position="1"/>
        <end position="44"/>
    </location>
</feature>
<evidence type="ECO:0000313" key="4">
    <source>
        <dbReference type="Proteomes" id="UP000251891"/>
    </source>
</evidence>
<feature type="domain" description="Transcription regulator PadR N-terminal" evidence="2">
    <location>
        <begin position="72"/>
        <end position="139"/>
    </location>
</feature>
<evidence type="ECO:0000259" key="2">
    <source>
        <dbReference type="Pfam" id="PF03551"/>
    </source>
</evidence>
<organism evidence="3 4">
    <name type="scientific">Actinomadura craniellae</name>
    <dbReference type="NCBI Taxonomy" id="2231787"/>
    <lineage>
        <taxon>Bacteria</taxon>
        <taxon>Bacillati</taxon>
        <taxon>Actinomycetota</taxon>
        <taxon>Actinomycetes</taxon>
        <taxon>Streptosporangiales</taxon>
        <taxon>Thermomonosporaceae</taxon>
        <taxon>Actinomadura</taxon>
    </lineage>
</organism>
<protein>
    <submittedName>
        <fullName evidence="3">PadR family transcriptional regulator</fullName>
    </submittedName>
</protein>
<proteinExistence type="predicted"/>
<dbReference type="OrthoDB" id="1683430at2"/>
<dbReference type="EMBL" id="QLYX01000017">
    <property type="protein sequence ID" value="RAY11757.1"/>
    <property type="molecule type" value="Genomic_DNA"/>
</dbReference>
<dbReference type="Pfam" id="PF03551">
    <property type="entry name" value="PadR"/>
    <property type="match status" value="1"/>
</dbReference>
<dbReference type="Proteomes" id="UP000251891">
    <property type="component" value="Unassembled WGS sequence"/>
</dbReference>
<dbReference type="InterPro" id="IPR036388">
    <property type="entry name" value="WH-like_DNA-bd_sf"/>
</dbReference>
<gene>
    <name evidence="3" type="ORF">DPM19_28915</name>
</gene>
<dbReference type="PANTHER" id="PTHR43252">
    <property type="entry name" value="TRANSCRIPTIONAL REGULATOR YQJI"/>
    <property type="match status" value="1"/>
</dbReference>
<comment type="caution">
    <text evidence="3">The sequence shown here is derived from an EMBL/GenBank/DDBJ whole genome shotgun (WGS) entry which is preliminary data.</text>
</comment>
<dbReference type="PANTHER" id="PTHR43252:SF2">
    <property type="entry name" value="TRANSCRIPTION REGULATOR, PADR-LIKE FAMILY"/>
    <property type="match status" value="1"/>
</dbReference>
<evidence type="ECO:0000256" key="1">
    <source>
        <dbReference type="SAM" id="MobiDB-lite"/>
    </source>
</evidence>
<dbReference type="AlphaFoldDB" id="A0A365GY51"/>
<sequence length="213" mass="22350">MAAKLARAAAGSSGSPAGDRCGPRTRHGGPGFGGSGFGFGGPGFGGPGPWAKGFWGQSPPRAKKGNVRAAALVLLAERPFNGYQLIQEIEERSGGAWRPSPGAVYPALQQLADEGLIEAVEEGGRKDFHLTEAGRAYVDEHLSDLDAPWNAMTPPDAGEYQDLFKVAAQTGAAIFQVAQAGTAEQRAEAAKVLADTRRRLYRILADDDAEETS</sequence>